<comment type="caution">
    <text evidence="2">The sequence shown here is derived from an EMBL/GenBank/DDBJ whole genome shotgun (WGS) entry which is preliminary data.</text>
</comment>
<dbReference type="GO" id="GO:0004672">
    <property type="term" value="F:protein kinase activity"/>
    <property type="evidence" value="ECO:0007669"/>
    <property type="project" value="InterPro"/>
</dbReference>
<dbReference type="SMART" id="SM00220">
    <property type="entry name" value="S_TKc"/>
    <property type="match status" value="1"/>
</dbReference>
<evidence type="ECO:0000259" key="1">
    <source>
        <dbReference type="PROSITE" id="PS50011"/>
    </source>
</evidence>
<proteinExistence type="predicted"/>
<protein>
    <recommendedName>
        <fullName evidence="1">Protein kinase domain-containing protein</fullName>
    </recommendedName>
</protein>
<organism evidence="2 3">
    <name type="scientific">Hortaea werneckii</name>
    <name type="common">Black yeast</name>
    <name type="synonym">Cladosporium werneckii</name>
    <dbReference type="NCBI Taxonomy" id="91943"/>
    <lineage>
        <taxon>Eukaryota</taxon>
        <taxon>Fungi</taxon>
        <taxon>Dikarya</taxon>
        <taxon>Ascomycota</taxon>
        <taxon>Pezizomycotina</taxon>
        <taxon>Dothideomycetes</taxon>
        <taxon>Dothideomycetidae</taxon>
        <taxon>Mycosphaerellales</taxon>
        <taxon>Teratosphaeriaceae</taxon>
        <taxon>Hortaea</taxon>
    </lineage>
</organism>
<gene>
    <name evidence="2" type="ORF">D0862_02099</name>
</gene>
<evidence type="ECO:0000313" key="3">
    <source>
        <dbReference type="Proteomes" id="UP000281468"/>
    </source>
</evidence>
<dbReference type="PROSITE" id="PS50011">
    <property type="entry name" value="PROTEIN_KINASE_DOM"/>
    <property type="match status" value="1"/>
</dbReference>
<dbReference type="Proteomes" id="UP000281468">
    <property type="component" value="Unassembled WGS sequence"/>
</dbReference>
<evidence type="ECO:0000313" key="2">
    <source>
        <dbReference type="EMBL" id="RMZ14243.1"/>
    </source>
</evidence>
<dbReference type="Gene3D" id="1.10.510.10">
    <property type="entry name" value="Transferase(Phosphotransferase) domain 1"/>
    <property type="match status" value="1"/>
</dbReference>
<reference evidence="2 3" key="1">
    <citation type="journal article" date="2018" name="BMC Genomics">
        <title>Genomic evidence for intraspecific hybridization in a clonal and extremely halotolerant yeast.</title>
        <authorList>
            <person name="Gostincar C."/>
            <person name="Stajich J.E."/>
            <person name="Zupancic J."/>
            <person name="Zalar P."/>
            <person name="Gunde-Cimerman N."/>
        </authorList>
    </citation>
    <scope>NUCLEOTIDE SEQUENCE [LARGE SCALE GENOMIC DNA]</scope>
    <source>
        <strain evidence="2 3">EXF-171</strain>
    </source>
</reference>
<dbReference type="GO" id="GO:0005524">
    <property type="term" value="F:ATP binding"/>
    <property type="evidence" value="ECO:0007669"/>
    <property type="project" value="InterPro"/>
</dbReference>
<dbReference type="PANTHER" id="PTHR24362">
    <property type="entry name" value="SERINE/THREONINE-PROTEIN KINASE NEK"/>
    <property type="match status" value="1"/>
</dbReference>
<feature type="domain" description="Protein kinase" evidence="1">
    <location>
        <begin position="21"/>
        <end position="274"/>
    </location>
</feature>
<dbReference type="InterPro" id="IPR000719">
    <property type="entry name" value="Prot_kinase_dom"/>
</dbReference>
<dbReference type="VEuPathDB" id="FungiDB:BTJ68_12512"/>
<dbReference type="PANTHER" id="PTHR24362:SF309">
    <property type="entry name" value="PROTEIN KINASE DOMAIN-CONTAINING PROTEIN"/>
    <property type="match status" value="1"/>
</dbReference>
<dbReference type="EMBL" id="QWIQ01000036">
    <property type="protein sequence ID" value="RMZ14243.1"/>
    <property type="molecule type" value="Genomic_DNA"/>
</dbReference>
<dbReference type="SUPFAM" id="SSF56112">
    <property type="entry name" value="Protein kinase-like (PK-like)"/>
    <property type="match status" value="1"/>
</dbReference>
<accession>A0A3M7HLT7</accession>
<sequence length="274" mass="30212">MSIDTQTAVLMSTSQADAAGGVQPKLLMIGSCSSTYQLGQVIIKVPRIDEEAEITQGNAKATATEANVYRILGAHDRIANCLYISPTNDMIMLEFYCHGNLRDYVAIHGPAQLMKWANQMIEGVQFIHSKGVRHSDLRLNQWLLDSGFNARLSDFNSSGHDECPALVIQGQKALGVEDPSHFMPRDYCEDNSVRSDLFALGSALYEIEYGSVPFADEDDETITQRFACGEFPSVSDLTLGLIILASWRGEFDSAAQMLEMARPLWNTCDSAEQS</sequence>
<dbReference type="InterPro" id="IPR011009">
    <property type="entry name" value="Kinase-like_dom_sf"/>
</dbReference>
<name>A0A3M7HLT7_HORWE</name>
<dbReference type="Pfam" id="PF00069">
    <property type="entry name" value="Pkinase"/>
    <property type="match status" value="1"/>
</dbReference>
<dbReference type="AlphaFoldDB" id="A0A3M7HLT7"/>